<accession>A0A1I4ZJS3</accession>
<organism evidence="2 3">
    <name type="scientific">Dokdonella immobilis</name>
    <dbReference type="NCBI Taxonomy" id="578942"/>
    <lineage>
        <taxon>Bacteria</taxon>
        <taxon>Pseudomonadati</taxon>
        <taxon>Pseudomonadota</taxon>
        <taxon>Gammaproteobacteria</taxon>
        <taxon>Lysobacterales</taxon>
        <taxon>Rhodanobacteraceae</taxon>
        <taxon>Dokdonella</taxon>
    </lineage>
</organism>
<proteinExistence type="predicted"/>
<gene>
    <name evidence="2" type="ORF">SAMN05216289_12648</name>
</gene>
<evidence type="ECO:0000259" key="1">
    <source>
        <dbReference type="Pfam" id="PF21880"/>
    </source>
</evidence>
<dbReference type="AlphaFoldDB" id="A0A1I4ZJS3"/>
<name>A0A1I4ZJS3_9GAMM</name>
<dbReference type="Pfam" id="PF21880">
    <property type="entry name" value="DUF6916"/>
    <property type="match status" value="1"/>
</dbReference>
<dbReference type="OrthoDB" id="8926597at2"/>
<dbReference type="InterPro" id="IPR054209">
    <property type="entry name" value="DUF6916"/>
</dbReference>
<dbReference type="STRING" id="578942.SAMN05216289_12648"/>
<dbReference type="Proteomes" id="UP000198575">
    <property type="component" value="Unassembled WGS sequence"/>
</dbReference>
<dbReference type="EMBL" id="FOVF01000026">
    <property type="protein sequence ID" value="SFN50515.1"/>
    <property type="molecule type" value="Genomic_DNA"/>
</dbReference>
<evidence type="ECO:0000313" key="2">
    <source>
        <dbReference type="EMBL" id="SFN50515.1"/>
    </source>
</evidence>
<keyword evidence="3" id="KW-1185">Reference proteome</keyword>
<sequence length="95" mass="10292">MFDLSQLNPEHFESLVGSELPIVDSHHAFTLKAVARLKSPSPRGEPFALTLAAPAATRGTQGLYRLQHPQLGTLEVFLVPIAPVDGQALFEAVFN</sequence>
<feature type="domain" description="DUF6916" evidence="1">
    <location>
        <begin position="7"/>
        <end position="94"/>
    </location>
</feature>
<evidence type="ECO:0000313" key="3">
    <source>
        <dbReference type="Proteomes" id="UP000198575"/>
    </source>
</evidence>
<protein>
    <recommendedName>
        <fullName evidence="1">DUF6916 domain-containing protein</fullName>
    </recommendedName>
</protein>
<reference evidence="2 3" key="1">
    <citation type="submission" date="2016-10" db="EMBL/GenBank/DDBJ databases">
        <authorList>
            <person name="de Groot N.N."/>
        </authorList>
    </citation>
    <scope>NUCLEOTIDE SEQUENCE [LARGE SCALE GENOMIC DNA]</scope>
    <source>
        <strain evidence="2 3">CGMCC 1.7659</strain>
    </source>
</reference>
<dbReference type="RefSeq" id="WP_092409513.1">
    <property type="nucleotide sequence ID" value="NZ_FOVF01000026.1"/>
</dbReference>